<dbReference type="Gene3D" id="1.10.10.60">
    <property type="entry name" value="Homeodomain-like"/>
    <property type="match status" value="2"/>
</dbReference>
<dbReference type="AlphaFoldDB" id="A0A4Q0VXP7"/>
<feature type="transmembrane region" description="Helical" evidence="4">
    <location>
        <begin position="12"/>
        <end position="33"/>
    </location>
</feature>
<evidence type="ECO:0000256" key="1">
    <source>
        <dbReference type="ARBA" id="ARBA00023015"/>
    </source>
</evidence>
<dbReference type="GO" id="GO:0043565">
    <property type="term" value="F:sequence-specific DNA binding"/>
    <property type="evidence" value="ECO:0007669"/>
    <property type="project" value="InterPro"/>
</dbReference>
<evidence type="ECO:0000256" key="2">
    <source>
        <dbReference type="ARBA" id="ARBA00023125"/>
    </source>
</evidence>
<dbReference type="InterPro" id="IPR009057">
    <property type="entry name" value="Homeodomain-like_sf"/>
</dbReference>
<keyword evidence="4" id="KW-0472">Membrane</keyword>
<dbReference type="InterPro" id="IPR018062">
    <property type="entry name" value="HTH_AraC-typ_CS"/>
</dbReference>
<dbReference type="InterPro" id="IPR018060">
    <property type="entry name" value="HTH_AraC"/>
</dbReference>
<keyword evidence="7" id="KW-1185">Reference proteome</keyword>
<dbReference type="Pfam" id="PF12833">
    <property type="entry name" value="HTH_18"/>
    <property type="match status" value="1"/>
</dbReference>
<dbReference type="EMBL" id="QOUX01000023">
    <property type="protein sequence ID" value="RXJ02528.1"/>
    <property type="molecule type" value="Genomic_DNA"/>
</dbReference>
<gene>
    <name evidence="6" type="ORF">DS745_06025</name>
</gene>
<evidence type="ECO:0000256" key="3">
    <source>
        <dbReference type="ARBA" id="ARBA00023163"/>
    </source>
</evidence>
<dbReference type="CDD" id="cd18774">
    <property type="entry name" value="PDC2_HK_sensor"/>
    <property type="match status" value="1"/>
</dbReference>
<keyword evidence="3" id="KW-0804">Transcription</keyword>
<dbReference type="RefSeq" id="WP_129077375.1">
    <property type="nucleotide sequence ID" value="NZ_QOUX01000023.1"/>
</dbReference>
<evidence type="ECO:0000313" key="7">
    <source>
        <dbReference type="Proteomes" id="UP000290649"/>
    </source>
</evidence>
<comment type="caution">
    <text evidence="6">The sequence shown here is derived from an EMBL/GenBank/DDBJ whole genome shotgun (WGS) entry which is preliminary data.</text>
</comment>
<dbReference type="OrthoDB" id="1975037at2"/>
<dbReference type="PANTHER" id="PTHR43280:SF10">
    <property type="entry name" value="REGULATORY PROTEIN POCR"/>
    <property type="match status" value="1"/>
</dbReference>
<keyword evidence="4" id="KW-0812">Transmembrane</keyword>
<dbReference type="SUPFAM" id="SSF46689">
    <property type="entry name" value="Homeodomain-like"/>
    <property type="match status" value="2"/>
</dbReference>
<feature type="domain" description="HTH araC/xylS-type" evidence="5">
    <location>
        <begin position="670"/>
        <end position="768"/>
    </location>
</feature>
<keyword evidence="1" id="KW-0805">Transcription regulation</keyword>
<dbReference type="PANTHER" id="PTHR43280">
    <property type="entry name" value="ARAC-FAMILY TRANSCRIPTIONAL REGULATOR"/>
    <property type="match status" value="1"/>
</dbReference>
<evidence type="ECO:0000256" key="4">
    <source>
        <dbReference type="SAM" id="Phobius"/>
    </source>
</evidence>
<reference evidence="6 7" key="1">
    <citation type="journal article" date="2019" name="Int. J. Syst. Evol. Microbiol.">
        <title>Anaerobacillus alkaliphilus sp. nov., a novel alkaliphilic and moderately halophilic bacterium.</title>
        <authorList>
            <person name="Borsodi A.K."/>
            <person name="Aszalos J.M."/>
            <person name="Bihari P."/>
            <person name="Nagy I."/>
            <person name="Schumann P."/>
            <person name="Sproer C."/>
            <person name="Kovacs A.L."/>
            <person name="Boka K."/>
            <person name="Dobosy P."/>
            <person name="Ovari M."/>
            <person name="Szili-Kovacs T."/>
            <person name="Toth E."/>
        </authorList>
    </citation>
    <scope>NUCLEOTIDE SEQUENCE [LARGE SCALE GENOMIC DNA]</scope>
    <source>
        <strain evidence="6 7">B16-10</strain>
    </source>
</reference>
<dbReference type="Gene3D" id="3.30.450.20">
    <property type="entry name" value="PAS domain"/>
    <property type="match status" value="1"/>
</dbReference>
<keyword evidence="2" id="KW-0238">DNA-binding</keyword>
<name>A0A4Q0VXP7_9BACI</name>
<keyword evidence="4" id="KW-1133">Transmembrane helix</keyword>
<feature type="transmembrane region" description="Helical" evidence="4">
    <location>
        <begin position="299"/>
        <end position="321"/>
    </location>
</feature>
<dbReference type="PROSITE" id="PS00041">
    <property type="entry name" value="HTH_ARAC_FAMILY_1"/>
    <property type="match status" value="1"/>
</dbReference>
<sequence length="775" mass="89829">MQRGKTKFFFKLLAFILFLSTFPIIIVGTFSYIKTSDAIYQKVMQEKVQSIYQINTNVEQVLKTIDHSLTYFVNSSFLKETLKEPMGAEQFQNYRQLKQELNYLQTFDTGIEDILIVSLEKKWLVNNNGLRTLDNLDIEHQFSEYLRSPYNTRWILESKDTVVNEDNDFIESLLPCGYSVKLVKQLPLITSNKTGLSTASIPSCYLANILTSSSDTEMLMILDSQFRVLAHNDQSLIGTNYSNLPVVELLSAPDFQPSGQLTATIDSINYTLTYRKSDYNGWLYLSVISNEELKSEATAIGLFTLYVCMSVLIGCLVFSWFGSKRLYKPINQLYKTMMSSIKTTTLQKQLHKDELEVIGDRIHHMLAENKELEVKIQGQVDQLRQLFMVRLLDGHLGEEELMMKYLSYDFNSKWKQLCVLTLQIDTIENTKYSPGQKDLLLFTINNIIEDIIPEDQRLTPILRKDVQITIILSNHETMEEYENFIHEEAIRIQTKVKEELDLPISIGVSLPFSKLSKSREAYLEGVEALKHRIKSGMNSILYYKNIETGSSLQTFFPENIKNELFDAIKLGEKEKAEEALSMLISTIFSKDLNPNQYQISLIRLLNDLILLTQTLGVELENFDDKKSLYDQLFELKSIEEIGNWFKESIIFPLVSSLEERINSQYKNISDKIIHIIQQEYDTDISLEAIAERLHYNPNYLSSIFRKETNISFSEYVSMYRLNMAKKMLVESDLSIKEIAEMFRYNNSQNFIRSFKKKEGITPGKYRELHAANKFD</sequence>
<organism evidence="6 7">
    <name type="scientific">Anaerobacillus alkaliphilus</name>
    <dbReference type="NCBI Taxonomy" id="1548597"/>
    <lineage>
        <taxon>Bacteria</taxon>
        <taxon>Bacillati</taxon>
        <taxon>Bacillota</taxon>
        <taxon>Bacilli</taxon>
        <taxon>Bacillales</taxon>
        <taxon>Bacillaceae</taxon>
        <taxon>Anaerobacillus</taxon>
    </lineage>
</organism>
<evidence type="ECO:0000313" key="6">
    <source>
        <dbReference type="EMBL" id="RXJ02528.1"/>
    </source>
</evidence>
<dbReference type="SMART" id="SM00342">
    <property type="entry name" value="HTH_ARAC"/>
    <property type="match status" value="1"/>
</dbReference>
<dbReference type="Proteomes" id="UP000290649">
    <property type="component" value="Unassembled WGS sequence"/>
</dbReference>
<evidence type="ECO:0000259" key="5">
    <source>
        <dbReference type="PROSITE" id="PS01124"/>
    </source>
</evidence>
<dbReference type="PROSITE" id="PS01124">
    <property type="entry name" value="HTH_ARAC_FAMILY_2"/>
    <property type="match status" value="1"/>
</dbReference>
<accession>A0A4Q0VXP7</accession>
<proteinExistence type="predicted"/>
<dbReference type="GO" id="GO:0003700">
    <property type="term" value="F:DNA-binding transcription factor activity"/>
    <property type="evidence" value="ECO:0007669"/>
    <property type="project" value="InterPro"/>
</dbReference>
<protein>
    <submittedName>
        <fullName evidence="6">AraC family transcriptional regulator</fullName>
    </submittedName>
</protein>